<evidence type="ECO:0000313" key="3">
    <source>
        <dbReference type="Proteomes" id="UP000183053"/>
    </source>
</evidence>
<name>A0A1H1H2R0_9ACTN</name>
<keyword evidence="3" id="KW-1185">Reference proteome</keyword>
<dbReference type="RefSeq" id="WP_068568045.1">
    <property type="nucleotide sequence ID" value="NZ_FNLF01000002.1"/>
</dbReference>
<dbReference type="Proteomes" id="UP000183053">
    <property type="component" value="Unassembled WGS sequence"/>
</dbReference>
<dbReference type="EMBL" id="FNLF01000002">
    <property type="protein sequence ID" value="SDR19679.1"/>
    <property type="molecule type" value="Genomic_DNA"/>
</dbReference>
<evidence type="ECO:0000259" key="1">
    <source>
        <dbReference type="Pfam" id="PF04480"/>
    </source>
</evidence>
<dbReference type="OrthoDB" id="4701311at2"/>
<gene>
    <name evidence="2" type="ORF">SAMN04489765_3765</name>
</gene>
<dbReference type="AlphaFoldDB" id="A0A1H1H2R0"/>
<organism evidence="2 3">
    <name type="scientific">Tsukamurella pulmonis</name>
    <dbReference type="NCBI Taxonomy" id="47312"/>
    <lineage>
        <taxon>Bacteria</taxon>
        <taxon>Bacillati</taxon>
        <taxon>Actinomycetota</taxon>
        <taxon>Actinomycetes</taxon>
        <taxon>Mycobacteriales</taxon>
        <taxon>Tsukamurellaceae</taxon>
        <taxon>Tsukamurella</taxon>
    </lineage>
</organism>
<dbReference type="Gene3D" id="3.40.960.10">
    <property type="entry name" value="VSR Endonuclease"/>
    <property type="match status" value="1"/>
</dbReference>
<evidence type="ECO:0000313" key="2">
    <source>
        <dbReference type="EMBL" id="SDR19679.1"/>
    </source>
</evidence>
<sequence length="275" mass="29933">MGEYGVISRAELESAGHTPRAIRAAVHSERMMRLRPGWFAEPGADPDVVRAVTIGGGVSCMSALARHRVWVPESARGLHVRLPERARRRHHPKGVTVCGASIGGPIALVDNVPTALLAAADCVHGGELTAVFDSVLHRRLLQPGELTGLFRSGPRRVHRALLAVDGAAESGTETRVRLHVRRERLDHRTQVFIPGVGRVDLLVGKSLVIECDSEEHHGGEAIETDRERDLTLATLGFAVLRVSYDQVFHQFPKVAAGLARKIADGDHLRTTDYVP</sequence>
<protein>
    <recommendedName>
        <fullName evidence="1">DUF559 domain-containing protein</fullName>
    </recommendedName>
</protein>
<feature type="domain" description="DUF559" evidence="1">
    <location>
        <begin position="173"/>
        <end position="258"/>
    </location>
</feature>
<proteinExistence type="predicted"/>
<reference evidence="3" key="1">
    <citation type="submission" date="2016-10" db="EMBL/GenBank/DDBJ databases">
        <authorList>
            <person name="Varghese N."/>
            <person name="Submissions S."/>
        </authorList>
    </citation>
    <scope>NUCLEOTIDE SEQUENCE [LARGE SCALE GENOMIC DNA]</scope>
    <source>
        <strain evidence="3">DSM 44142</strain>
    </source>
</reference>
<dbReference type="STRING" id="47312.SAMN04489765_3765"/>
<accession>A0A1H1H2R0</accession>
<dbReference type="InterPro" id="IPR007569">
    <property type="entry name" value="DUF559"/>
</dbReference>
<dbReference type="Pfam" id="PF04480">
    <property type="entry name" value="DUF559"/>
    <property type="match status" value="1"/>
</dbReference>